<gene>
    <name evidence="4" type="ORF">B9Q01_10025</name>
</gene>
<dbReference type="Pfam" id="PF19305">
    <property type="entry name" value="MmgE_PrpD_C"/>
    <property type="match status" value="1"/>
</dbReference>
<sequence>MREKVHVYELFSPLVPDFVSLPMGKPVPYIHYITRLKDIPINVRTHAKKIIMDTMAVIARGYLEAEYIQNLANMMRNDGRCTILGCDARVKEQTAALINSSSGTVLELDEGHRIAGSHAAVQILPATLAASEFTACSGKEFLEAFIIGYEVGTRIGYALKPFREGLHTHGTWASIGAAIAISLVFDKRDQEFLENIMRIAANMAHSTSWETAITGATIRNVYAGLASLAGFLSYSFSNAGIKGQKNALISSLAKAISSTGKINANPLINLEKEYFITKNYFKIFPCCGYTHAAIEATLSIKNEIEIDQIGKIIVYTFRDAAMLNSKNPKNSLAAKFSIPYIIAKTLLEDELNIESFKDEKVAKKDWKKIAKVVSVVQDDEINRMFPEMWGAKVSIVLNNGKKFEKFVDNPRGDWRKPFDEKQLLSKFESTLPYILKNNNKEILQKINTLEKLSTINMLTDLFAPNR</sequence>
<comment type="caution">
    <text evidence="4">The sequence shown here is derived from an EMBL/GenBank/DDBJ whole genome shotgun (WGS) entry which is preliminary data.</text>
</comment>
<dbReference type="Gene3D" id="3.30.1330.120">
    <property type="entry name" value="2-methylcitrate dehydratase PrpD"/>
    <property type="match status" value="1"/>
</dbReference>
<comment type="similarity">
    <text evidence="1">Belongs to the PrpD family.</text>
</comment>
<dbReference type="SUPFAM" id="SSF103378">
    <property type="entry name" value="2-methylcitrate dehydratase PrpD"/>
    <property type="match status" value="1"/>
</dbReference>
<feature type="domain" description="MmgE/PrpD C-terminal" evidence="3">
    <location>
        <begin position="284"/>
        <end position="446"/>
    </location>
</feature>
<dbReference type="InterPro" id="IPR005656">
    <property type="entry name" value="MmgE_PrpD"/>
</dbReference>
<dbReference type="PANTHER" id="PTHR16943:SF8">
    <property type="entry name" value="2-METHYLCITRATE DEHYDRATASE"/>
    <property type="match status" value="1"/>
</dbReference>
<dbReference type="InterPro" id="IPR042188">
    <property type="entry name" value="MmgE/PrpD_sf_2"/>
</dbReference>
<dbReference type="GO" id="GO:0016829">
    <property type="term" value="F:lyase activity"/>
    <property type="evidence" value="ECO:0007669"/>
    <property type="project" value="InterPro"/>
</dbReference>
<dbReference type="Proteomes" id="UP000240880">
    <property type="component" value="Unassembled WGS sequence"/>
</dbReference>
<feature type="domain" description="MmgE/PrpD N-terminal" evidence="2">
    <location>
        <begin position="34"/>
        <end position="248"/>
    </location>
</feature>
<dbReference type="PANTHER" id="PTHR16943">
    <property type="entry name" value="2-METHYLCITRATE DEHYDRATASE-RELATED"/>
    <property type="match status" value="1"/>
</dbReference>
<organism evidence="4 5">
    <name type="scientific">Candidatus Marsarchaeota G1 archaeon OSP_D</name>
    <dbReference type="NCBI Taxonomy" id="1978155"/>
    <lineage>
        <taxon>Archaea</taxon>
        <taxon>Candidatus Marsarchaeota</taxon>
        <taxon>Candidatus Marsarchaeota group 1</taxon>
    </lineage>
</organism>
<evidence type="ECO:0000313" key="4">
    <source>
        <dbReference type="EMBL" id="PSN81811.1"/>
    </source>
</evidence>
<dbReference type="AlphaFoldDB" id="A0A2R6A606"/>
<dbReference type="InterPro" id="IPR045337">
    <property type="entry name" value="MmgE_PrpD_C"/>
</dbReference>
<dbReference type="EMBL" id="NEXC01000146">
    <property type="protein sequence ID" value="PSN81811.1"/>
    <property type="molecule type" value="Genomic_DNA"/>
</dbReference>
<dbReference type="InterPro" id="IPR045336">
    <property type="entry name" value="MmgE_PrpD_N"/>
</dbReference>
<accession>A0A2R6A606</accession>
<dbReference type="InterPro" id="IPR042183">
    <property type="entry name" value="MmgE/PrpD_sf_1"/>
</dbReference>
<evidence type="ECO:0000313" key="5">
    <source>
        <dbReference type="Proteomes" id="UP000240880"/>
    </source>
</evidence>
<evidence type="ECO:0000256" key="1">
    <source>
        <dbReference type="ARBA" id="ARBA00006174"/>
    </source>
</evidence>
<protein>
    <recommendedName>
        <fullName evidence="6">2-methylcitrate dehydratase</fullName>
    </recommendedName>
</protein>
<evidence type="ECO:0000259" key="3">
    <source>
        <dbReference type="Pfam" id="PF19305"/>
    </source>
</evidence>
<proteinExistence type="inferred from homology"/>
<dbReference type="InterPro" id="IPR036148">
    <property type="entry name" value="MmgE/PrpD_sf"/>
</dbReference>
<evidence type="ECO:0008006" key="6">
    <source>
        <dbReference type="Google" id="ProtNLM"/>
    </source>
</evidence>
<reference evidence="4 5" key="1">
    <citation type="submission" date="2017-04" db="EMBL/GenBank/DDBJ databases">
        <title>Novel microbial lineages endemic to geothermal iron-oxide mats fill important gaps in the evolutionary history of Archaea.</title>
        <authorList>
            <person name="Jay Z.J."/>
            <person name="Beam J.P."/>
            <person name="Dlakic M."/>
            <person name="Rusch D.B."/>
            <person name="Kozubal M.A."/>
            <person name="Inskeep W.P."/>
        </authorList>
    </citation>
    <scope>NUCLEOTIDE SEQUENCE [LARGE SCALE GENOMIC DNA]</scope>
    <source>
        <strain evidence="4">OSP_D</strain>
    </source>
</reference>
<dbReference type="Pfam" id="PF03972">
    <property type="entry name" value="MmgE_PrpD_N"/>
    <property type="match status" value="1"/>
</dbReference>
<dbReference type="Gene3D" id="1.10.4100.10">
    <property type="entry name" value="2-methylcitrate dehydratase PrpD"/>
    <property type="match status" value="1"/>
</dbReference>
<evidence type="ECO:0000259" key="2">
    <source>
        <dbReference type="Pfam" id="PF03972"/>
    </source>
</evidence>
<name>A0A2R6A606_9ARCH</name>